<dbReference type="EMBL" id="JANEYG010000255">
    <property type="protein sequence ID" value="KAJ8910730.1"/>
    <property type="molecule type" value="Genomic_DNA"/>
</dbReference>
<feature type="transmembrane region" description="Helical" evidence="1">
    <location>
        <begin position="77"/>
        <end position="102"/>
    </location>
</feature>
<comment type="caution">
    <text evidence="2">The sequence shown here is derived from an EMBL/GenBank/DDBJ whole genome shotgun (WGS) entry which is preliminary data.</text>
</comment>
<sequence>MDICLKKDLAPSRCGEPSCLKCGQKGCIKCPNLIVYPSRKCVDTCPYGHKLKWSTMVDYIGRICQHNGNFMGLSPNALAVLTGVITGTLLCTIFISSAIVYIRYKRRNVPQLSETSSEIDDSPEKKDFLKQLETLRPYAPNYLDMLNDTRRQIRELHREGDTNAISAYRPKKIAVPDDWEHLFNWAEKALKRYKRMSETSQPQVAQLINFLQGPVIPTNLEPEYSLRGSTTMSTFKPDQVFGSSLSLKDVAINNFNSNYDSKYHTPLNPQWKFEYSLVSNNMPSSEFNPSLWRNSKEYLSNSIFLDDDFYQLGFRPQDEITTEL</sequence>
<organism evidence="2 3">
    <name type="scientific">Exocentrus adspersus</name>
    <dbReference type="NCBI Taxonomy" id="1586481"/>
    <lineage>
        <taxon>Eukaryota</taxon>
        <taxon>Metazoa</taxon>
        <taxon>Ecdysozoa</taxon>
        <taxon>Arthropoda</taxon>
        <taxon>Hexapoda</taxon>
        <taxon>Insecta</taxon>
        <taxon>Pterygota</taxon>
        <taxon>Neoptera</taxon>
        <taxon>Endopterygota</taxon>
        <taxon>Coleoptera</taxon>
        <taxon>Polyphaga</taxon>
        <taxon>Cucujiformia</taxon>
        <taxon>Chrysomeloidea</taxon>
        <taxon>Cerambycidae</taxon>
        <taxon>Lamiinae</taxon>
        <taxon>Acanthocinini</taxon>
        <taxon>Exocentrus</taxon>
    </lineage>
</organism>
<dbReference type="Proteomes" id="UP001159042">
    <property type="component" value="Unassembled WGS sequence"/>
</dbReference>
<accession>A0AAV8V9N7</accession>
<keyword evidence="1" id="KW-1133">Transmembrane helix</keyword>
<dbReference type="AlphaFoldDB" id="A0AAV8V9N7"/>
<dbReference type="InterPro" id="IPR006212">
    <property type="entry name" value="Furin_repeat"/>
</dbReference>
<proteinExistence type="predicted"/>
<protein>
    <submittedName>
        <fullName evidence="2">Uncharacterized protein</fullName>
    </submittedName>
</protein>
<reference evidence="2 3" key="1">
    <citation type="journal article" date="2023" name="Insect Mol. Biol.">
        <title>Genome sequencing provides insights into the evolution of gene families encoding plant cell wall-degrading enzymes in longhorned beetles.</title>
        <authorList>
            <person name="Shin N.R."/>
            <person name="Okamura Y."/>
            <person name="Kirsch R."/>
            <person name="Pauchet Y."/>
        </authorList>
    </citation>
    <scope>NUCLEOTIDE SEQUENCE [LARGE SCALE GENOMIC DNA]</scope>
    <source>
        <strain evidence="2">EAD_L_NR</strain>
    </source>
</reference>
<keyword evidence="3" id="KW-1185">Reference proteome</keyword>
<evidence type="ECO:0000313" key="2">
    <source>
        <dbReference type="EMBL" id="KAJ8910730.1"/>
    </source>
</evidence>
<keyword evidence="1" id="KW-0812">Transmembrane</keyword>
<gene>
    <name evidence="2" type="ORF">NQ315_016128</name>
</gene>
<dbReference type="CDD" id="cd00064">
    <property type="entry name" value="FU"/>
    <property type="match status" value="1"/>
</dbReference>
<evidence type="ECO:0000256" key="1">
    <source>
        <dbReference type="SAM" id="Phobius"/>
    </source>
</evidence>
<evidence type="ECO:0000313" key="3">
    <source>
        <dbReference type="Proteomes" id="UP001159042"/>
    </source>
</evidence>
<keyword evidence="1" id="KW-0472">Membrane</keyword>
<name>A0AAV8V9N7_9CUCU</name>